<dbReference type="EMBL" id="SGJP01000008">
    <property type="protein sequence ID" value="NFA59799.1"/>
    <property type="molecule type" value="Genomic_DNA"/>
</dbReference>
<evidence type="ECO:0000313" key="1">
    <source>
        <dbReference type="EMBL" id="NFA59799.1"/>
    </source>
</evidence>
<name>A0A6M0SWB3_CLOBO</name>
<evidence type="ECO:0000313" key="2">
    <source>
        <dbReference type="Proteomes" id="UP000473089"/>
    </source>
</evidence>
<sequence>MAIASYQFRNQPYELGFVFAGQAFTVSCRKIILPGKSLNIQISTGENTITHIKNQRIISQGEQLRIRLIKNPKFIPGSKEIPVINLDDRSQIKANTTFYCNASNLQDGTILEENFIPRFAFGQGGTPIESEFFERILQYDTNYILEIKNEGFCSTNVMVNMAFYESGN</sequence>
<dbReference type="AlphaFoldDB" id="A0A6M0SWB3"/>
<dbReference type="Proteomes" id="UP000473089">
    <property type="component" value="Unassembled WGS sequence"/>
</dbReference>
<proteinExistence type="predicted"/>
<organism evidence="1 2">
    <name type="scientific">Clostridium botulinum</name>
    <dbReference type="NCBI Taxonomy" id="1491"/>
    <lineage>
        <taxon>Bacteria</taxon>
        <taxon>Bacillati</taxon>
        <taxon>Bacillota</taxon>
        <taxon>Clostridia</taxon>
        <taxon>Eubacteriales</taxon>
        <taxon>Clostridiaceae</taxon>
        <taxon>Clostridium</taxon>
    </lineage>
</organism>
<protein>
    <submittedName>
        <fullName evidence="1">Uncharacterized protein</fullName>
    </submittedName>
</protein>
<reference evidence="1 2" key="1">
    <citation type="submission" date="2019-02" db="EMBL/GenBank/DDBJ databases">
        <title>Genome sequencing of Clostridium botulinum clinical isolates.</title>
        <authorList>
            <person name="Brunt J."/>
            <person name="Van Vliet A.H.M."/>
            <person name="Stringer S.C."/>
            <person name="Grant K.A."/>
            <person name="Carter A.C."/>
            <person name="Peck M.W."/>
        </authorList>
    </citation>
    <scope>NUCLEOTIDE SEQUENCE [LARGE SCALE GENOMIC DNA]</scope>
    <source>
        <strain evidence="1 2">R1125/03</strain>
    </source>
</reference>
<accession>A0A6M0SWB3</accession>
<comment type="caution">
    <text evidence="1">The sequence shown here is derived from an EMBL/GenBank/DDBJ whole genome shotgun (WGS) entry which is preliminary data.</text>
</comment>
<gene>
    <name evidence="1" type="ORF">EXM42_05165</name>
</gene>